<dbReference type="GO" id="GO:0006412">
    <property type="term" value="P:translation"/>
    <property type="evidence" value="ECO:0007669"/>
    <property type="project" value="InterPro"/>
</dbReference>
<comment type="similarity">
    <text evidence="1">Belongs to the bacterial ribosomal protein bL21 family.</text>
</comment>
<dbReference type="GO" id="GO:0003723">
    <property type="term" value="F:RNA binding"/>
    <property type="evidence" value="ECO:0007669"/>
    <property type="project" value="InterPro"/>
</dbReference>
<organism evidence="4">
    <name type="scientific">freshwater metagenome</name>
    <dbReference type="NCBI Taxonomy" id="449393"/>
    <lineage>
        <taxon>unclassified sequences</taxon>
        <taxon>metagenomes</taxon>
        <taxon>ecological metagenomes</taxon>
    </lineage>
</organism>
<dbReference type="SUPFAM" id="SSF141091">
    <property type="entry name" value="L21p-like"/>
    <property type="match status" value="1"/>
</dbReference>
<evidence type="ECO:0000313" key="4">
    <source>
        <dbReference type="EMBL" id="CAB4895661.1"/>
    </source>
</evidence>
<name>A0A6J7FJW2_9ZZZZ</name>
<dbReference type="InterPro" id="IPR028909">
    <property type="entry name" value="bL21-like"/>
</dbReference>
<dbReference type="PANTHER" id="PTHR21349">
    <property type="entry name" value="50S RIBOSOMAL PROTEIN L21"/>
    <property type="match status" value="1"/>
</dbReference>
<evidence type="ECO:0000256" key="2">
    <source>
        <dbReference type="ARBA" id="ARBA00022980"/>
    </source>
</evidence>
<reference evidence="4" key="1">
    <citation type="submission" date="2020-05" db="EMBL/GenBank/DDBJ databases">
        <authorList>
            <person name="Chiriac C."/>
            <person name="Salcher M."/>
            <person name="Ghai R."/>
            <person name="Kavagutti S V."/>
        </authorList>
    </citation>
    <scope>NUCLEOTIDE SEQUENCE</scope>
</reference>
<dbReference type="NCBIfam" id="TIGR00061">
    <property type="entry name" value="L21"/>
    <property type="match status" value="1"/>
</dbReference>
<keyword evidence="3" id="KW-0687">Ribonucleoprotein</keyword>
<dbReference type="Pfam" id="PF00829">
    <property type="entry name" value="Ribosomal_L21p"/>
    <property type="match status" value="1"/>
</dbReference>
<accession>A0A6J7FJW2</accession>
<protein>
    <submittedName>
        <fullName evidence="4">Unannotated protein</fullName>
    </submittedName>
</protein>
<evidence type="ECO:0000256" key="1">
    <source>
        <dbReference type="ARBA" id="ARBA00008563"/>
    </source>
</evidence>
<dbReference type="InterPro" id="IPR036164">
    <property type="entry name" value="bL21-like_sf"/>
</dbReference>
<proteinExistence type="inferred from homology"/>
<evidence type="ECO:0000256" key="3">
    <source>
        <dbReference type="ARBA" id="ARBA00023274"/>
    </source>
</evidence>
<dbReference type="EMBL" id="CAFBLP010000142">
    <property type="protein sequence ID" value="CAB4895661.1"/>
    <property type="molecule type" value="Genomic_DNA"/>
</dbReference>
<dbReference type="GO" id="GO:0005737">
    <property type="term" value="C:cytoplasm"/>
    <property type="evidence" value="ECO:0007669"/>
    <property type="project" value="UniProtKB-ARBA"/>
</dbReference>
<dbReference type="GO" id="GO:0003735">
    <property type="term" value="F:structural constituent of ribosome"/>
    <property type="evidence" value="ECO:0007669"/>
    <property type="project" value="InterPro"/>
</dbReference>
<dbReference type="GO" id="GO:1990904">
    <property type="term" value="C:ribonucleoprotein complex"/>
    <property type="evidence" value="ECO:0007669"/>
    <property type="project" value="UniProtKB-KW"/>
</dbReference>
<dbReference type="InterPro" id="IPR001787">
    <property type="entry name" value="Ribosomal_bL21"/>
</dbReference>
<dbReference type="GO" id="GO:0005840">
    <property type="term" value="C:ribosome"/>
    <property type="evidence" value="ECO:0007669"/>
    <property type="project" value="UniProtKB-KW"/>
</dbReference>
<dbReference type="PANTHER" id="PTHR21349:SF0">
    <property type="entry name" value="LARGE RIBOSOMAL SUBUNIT PROTEIN BL21M"/>
    <property type="match status" value="1"/>
</dbReference>
<keyword evidence="2" id="KW-0689">Ribosomal protein</keyword>
<gene>
    <name evidence="4" type="ORF">UFOPK3376_03143</name>
</gene>
<dbReference type="HAMAP" id="MF_01363">
    <property type="entry name" value="Ribosomal_bL21"/>
    <property type="match status" value="1"/>
</dbReference>
<sequence>MYAVIATGGKQERVAEGQQLQVELLGTEDGADVSFTPILLVDGASVLATPAELKSVTVKGRVIGTVKGPKIDGFTYKRRTNQRRRYGHRQKYSLVEITSIAKG</sequence>
<dbReference type="AlphaFoldDB" id="A0A6J7FJW2"/>